<dbReference type="Proteomes" id="UP000323671">
    <property type="component" value="Chromosome"/>
</dbReference>
<keyword evidence="3" id="KW-0238">DNA-binding</keyword>
<dbReference type="EMBL" id="CP022579">
    <property type="protein sequence ID" value="QEL64977.1"/>
    <property type="molecule type" value="Genomic_DNA"/>
</dbReference>
<dbReference type="Pfam" id="PF00126">
    <property type="entry name" value="HTH_1"/>
    <property type="match status" value="1"/>
</dbReference>
<dbReference type="RefSeq" id="WP_149425356.1">
    <property type="nucleotide sequence ID" value="NZ_CP022579.1"/>
</dbReference>
<evidence type="ECO:0000313" key="7">
    <source>
        <dbReference type="Proteomes" id="UP000323671"/>
    </source>
</evidence>
<dbReference type="GO" id="GO:0003677">
    <property type="term" value="F:DNA binding"/>
    <property type="evidence" value="ECO:0007669"/>
    <property type="project" value="UniProtKB-KW"/>
</dbReference>
<dbReference type="AlphaFoldDB" id="A0A5C1E9Y5"/>
<dbReference type="PANTHER" id="PTHR30346:SF30">
    <property type="entry name" value="SMALL NEUTRAL PROTEASE REGULATORY PROTEIN"/>
    <property type="match status" value="1"/>
</dbReference>
<organism evidence="6 7">
    <name type="scientific">Oryzomicrobium terrae</name>
    <dbReference type="NCBI Taxonomy" id="1735038"/>
    <lineage>
        <taxon>Bacteria</taxon>
        <taxon>Pseudomonadati</taxon>
        <taxon>Pseudomonadota</taxon>
        <taxon>Betaproteobacteria</taxon>
        <taxon>Rhodocyclales</taxon>
        <taxon>Rhodocyclaceae</taxon>
        <taxon>Oryzomicrobium</taxon>
    </lineage>
</organism>
<comment type="similarity">
    <text evidence="1">Belongs to the LysR transcriptional regulatory family.</text>
</comment>
<dbReference type="PROSITE" id="PS50931">
    <property type="entry name" value="HTH_LYSR"/>
    <property type="match status" value="1"/>
</dbReference>
<dbReference type="Pfam" id="PF03466">
    <property type="entry name" value="LysR_substrate"/>
    <property type="match status" value="1"/>
</dbReference>
<dbReference type="PANTHER" id="PTHR30346">
    <property type="entry name" value="TRANSCRIPTIONAL DUAL REGULATOR HCAR-RELATED"/>
    <property type="match status" value="1"/>
</dbReference>
<dbReference type="Gene3D" id="1.10.10.10">
    <property type="entry name" value="Winged helix-like DNA-binding domain superfamily/Winged helix DNA-binding domain"/>
    <property type="match status" value="1"/>
</dbReference>
<dbReference type="KEGG" id="otr:OTERR_15010"/>
<dbReference type="InterPro" id="IPR005119">
    <property type="entry name" value="LysR_subst-bd"/>
</dbReference>
<dbReference type="FunFam" id="1.10.10.10:FF:000001">
    <property type="entry name" value="LysR family transcriptional regulator"/>
    <property type="match status" value="1"/>
</dbReference>
<proteinExistence type="inferred from homology"/>
<keyword evidence="4" id="KW-0804">Transcription</keyword>
<reference evidence="6 7" key="1">
    <citation type="submission" date="2017-07" db="EMBL/GenBank/DDBJ databases">
        <title>Complete genome sequence of Oryzomicrobium terrae TPP412.</title>
        <authorList>
            <person name="Chiu L.-W."/>
            <person name="Lo K.-J."/>
            <person name="Tsai Y.-M."/>
            <person name="Lin S.-S."/>
            <person name="Kuo C.-H."/>
            <person name="Liu C.-T."/>
        </authorList>
    </citation>
    <scope>NUCLEOTIDE SEQUENCE [LARGE SCALE GENOMIC DNA]</scope>
    <source>
        <strain evidence="6 7">TPP412</strain>
    </source>
</reference>
<evidence type="ECO:0000256" key="3">
    <source>
        <dbReference type="ARBA" id="ARBA00023125"/>
    </source>
</evidence>
<dbReference type="PRINTS" id="PR00039">
    <property type="entry name" value="HTHLYSR"/>
</dbReference>
<evidence type="ECO:0000256" key="2">
    <source>
        <dbReference type="ARBA" id="ARBA00023015"/>
    </source>
</evidence>
<dbReference type="InterPro" id="IPR036388">
    <property type="entry name" value="WH-like_DNA-bd_sf"/>
</dbReference>
<dbReference type="InterPro" id="IPR000847">
    <property type="entry name" value="LysR_HTH_N"/>
</dbReference>
<evidence type="ECO:0000259" key="5">
    <source>
        <dbReference type="PROSITE" id="PS50931"/>
    </source>
</evidence>
<evidence type="ECO:0000313" key="6">
    <source>
        <dbReference type="EMBL" id="QEL64977.1"/>
    </source>
</evidence>
<dbReference type="GO" id="GO:0003700">
    <property type="term" value="F:DNA-binding transcription factor activity"/>
    <property type="evidence" value="ECO:0007669"/>
    <property type="project" value="InterPro"/>
</dbReference>
<feature type="domain" description="HTH lysR-type" evidence="5">
    <location>
        <begin position="1"/>
        <end position="58"/>
    </location>
</feature>
<evidence type="ECO:0000256" key="1">
    <source>
        <dbReference type="ARBA" id="ARBA00009437"/>
    </source>
</evidence>
<accession>A0A5C1E9Y5</accession>
<dbReference type="SUPFAM" id="SSF53850">
    <property type="entry name" value="Periplasmic binding protein-like II"/>
    <property type="match status" value="1"/>
</dbReference>
<keyword evidence="2" id="KW-0805">Transcription regulation</keyword>
<keyword evidence="7" id="KW-1185">Reference proteome</keyword>
<name>A0A5C1E9Y5_9RHOO</name>
<dbReference type="InterPro" id="IPR036390">
    <property type="entry name" value="WH_DNA-bd_sf"/>
</dbReference>
<dbReference type="SUPFAM" id="SSF46785">
    <property type="entry name" value="Winged helix' DNA-binding domain"/>
    <property type="match status" value="1"/>
</dbReference>
<dbReference type="Gene3D" id="3.40.190.290">
    <property type="match status" value="1"/>
</dbReference>
<gene>
    <name evidence="6" type="ORF">OTERR_15010</name>
</gene>
<protein>
    <recommendedName>
        <fullName evidence="5">HTH lysR-type domain-containing protein</fullName>
    </recommendedName>
</protein>
<evidence type="ECO:0000256" key="4">
    <source>
        <dbReference type="ARBA" id="ARBA00023163"/>
    </source>
</evidence>
<dbReference type="GO" id="GO:0032993">
    <property type="term" value="C:protein-DNA complex"/>
    <property type="evidence" value="ECO:0007669"/>
    <property type="project" value="TreeGrafter"/>
</dbReference>
<dbReference type="CDD" id="cd08436">
    <property type="entry name" value="PBP2_LTTR_like_3"/>
    <property type="match status" value="1"/>
</dbReference>
<sequence>MNLRQLTYAVAVAEEENFTRAAERCHAVQSALSHQVARLEDELGTKLFERTSRRVRLTPAGRTFLTHARQVLEATRRLQDEVAATSGEIRGTLCIGTISTLTAVDLVELLAAYQERHPQVDVQIHMGMSDRLLDELREQTSDVAFIGLWPGEAVAGVESRQLCDETLMAVLPPDHALASRALLTLAELAAYPLVDFHAGTGPRRQTDEAFAAAGVRRRVQYEVSHVDLLEGIIRRGLALGLVPAATAVGYRELAVVPVQHAPRRRVYFAWGRNPTPAAAAFQALVHAKLDTIAPVPDPAGA</sequence>